<evidence type="ECO:0000256" key="1">
    <source>
        <dbReference type="SAM" id="Phobius"/>
    </source>
</evidence>
<name>E6MEQ5_9FIRM</name>
<accession>E6MEQ5</accession>
<feature type="transmembrane region" description="Helical" evidence="1">
    <location>
        <begin position="14"/>
        <end position="39"/>
    </location>
</feature>
<evidence type="ECO:0000313" key="3">
    <source>
        <dbReference type="Proteomes" id="UP000004754"/>
    </source>
</evidence>
<gene>
    <name evidence="2" type="ORF">HMP0721_0488</name>
</gene>
<dbReference type="EMBL" id="AEQN01000007">
    <property type="protein sequence ID" value="EFV02580.1"/>
    <property type="molecule type" value="Genomic_DNA"/>
</dbReference>
<proteinExistence type="predicted"/>
<comment type="caution">
    <text evidence="2">The sequence shown here is derived from an EMBL/GenBank/DDBJ whole genome shotgun (WGS) entry which is preliminary data.</text>
</comment>
<protein>
    <submittedName>
        <fullName evidence="2">Uncharacterized protein</fullName>
    </submittedName>
</protein>
<sequence length="94" mass="10266">MDTSCWSGEEAEKMITTVILSIVATAGLFLLLLSAVAFIQDKRFFASAPKEIQAVIKERKERFPGAHALGWLLMALSLMIMWLARLPLAAGTAS</sequence>
<evidence type="ECO:0000313" key="2">
    <source>
        <dbReference type="EMBL" id="EFV02580.1"/>
    </source>
</evidence>
<keyword evidence="1" id="KW-1133">Transmembrane helix</keyword>
<organism evidence="2 3">
    <name type="scientific">Pseudoramibacter alactolyticus ATCC 23263</name>
    <dbReference type="NCBI Taxonomy" id="887929"/>
    <lineage>
        <taxon>Bacteria</taxon>
        <taxon>Bacillati</taxon>
        <taxon>Bacillota</taxon>
        <taxon>Clostridia</taxon>
        <taxon>Eubacteriales</taxon>
        <taxon>Eubacteriaceae</taxon>
        <taxon>Pseudoramibacter</taxon>
    </lineage>
</organism>
<dbReference type="eggNOG" id="ENOG502ZW6F">
    <property type="taxonomic scope" value="Bacteria"/>
</dbReference>
<dbReference type="HOGENOM" id="CLU_2383855_0_0_9"/>
<keyword evidence="3" id="KW-1185">Reference proteome</keyword>
<reference evidence="2 3" key="1">
    <citation type="submission" date="2010-12" db="EMBL/GenBank/DDBJ databases">
        <authorList>
            <person name="Muzny D."/>
            <person name="Qin X."/>
            <person name="Deng J."/>
            <person name="Jiang H."/>
            <person name="Liu Y."/>
            <person name="Qu J."/>
            <person name="Song X.-Z."/>
            <person name="Zhang L."/>
            <person name="Thornton R."/>
            <person name="Coyle M."/>
            <person name="Francisco L."/>
            <person name="Jackson L."/>
            <person name="Javaid M."/>
            <person name="Korchina V."/>
            <person name="Kovar C."/>
            <person name="Mata R."/>
            <person name="Mathew T."/>
            <person name="Ngo R."/>
            <person name="Nguyen L."/>
            <person name="Nguyen N."/>
            <person name="Okwuonu G."/>
            <person name="Ongeri F."/>
            <person name="Pham C."/>
            <person name="Simmons D."/>
            <person name="Wilczek-Boney K."/>
            <person name="Hale W."/>
            <person name="Jakkamsetti A."/>
            <person name="Pham P."/>
            <person name="Ruth R."/>
            <person name="San Lucas F."/>
            <person name="Warren J."/>
            <person name="Zhang J."/>
            <person name="Zhao Z."/>
            <person name="Zhou C."/>
            <person name="Zhu D."/>
            <person name="Lee S."/>
            <person name="Bess C."/>
            <person name="Blankenburg K."/>
            <person name="Forbes L."/>
            <person name="Fu Q."/>
            <person name="Gubbala S."/>
            <person name="Hirani K."/>
            <person name="Jayaseelan J.C."/>
            <person name="Lara F."/>
            <person name="Munidasa M."/>
            <person name="Palculict T."/>
            <person name="Patil S."/>
            <person name="Pu L.-L."/>
            <person name="Saada N."/>
            <person name="Tang L."/>
            <person name="Weissenberger G."/>
            <person name="Zhu Y."/>
            <person name="Hemphill L."/>
            <person name="Shang Y."/>
            <person name="Youmans B."/>
            <person name="Ayvaz T."/>
            <person name="Ross M."/>
            <person name="Santibanez J."/>
            <person name="Aqrawi P."/>
            <person name="Gross S."/>
            <person name="Joshi V."/>
            <person name="Fowler G."/>
            <person name="Nazareth L."/>
            <person name="Reid J."/>
            <person name="Worley K."/>
            <person name="Petrosino J."/>
            <person name="Highlander S."/>
            <person name="Gibbs R."/>
        </authorList>
    </citation>
    <scope>NUCLEOTIDE SEQUENCE [LARGE SCALE GENOMIC DNA]</scope>
    <source>
        <strain evidence="2 3">ATCC 23263</strain>
    </source>
</reference>
<dbReference type="Proteomes" id="UP000004754">
    <property type="component" value="Unassembled WGS sequence"/>
</dbReference>
<dbReference type="AlphaFoldDB" id="E6MEQ5"/>
<feature type="transmembrane region" description="Helical" evidence="1">
    <location>
        <begin position="66"/>
        <end position="84"/>
    </location>
</feature>
<keyword evidence="1" id="KW-0472">Membrane</keyword>
<keyword evidence="1" id="KW-0812">Transmembrane</keyword>